<name>A0ABT4ATD9_9ACTN</name>
<keyword evidence="3" id="KW-1185">Reference proteome</keyword>
<evidence type="ECO:0008006" key="4">
    <source>
        <dbReference type="Google" id="ProtNLM"/>
    </source>
</evidence>
<feature type="coiled-coil region" evidence="1">
    <location>
        <begin position="424"/>
        <end position="465"/>
    </location>
</feature>
<reference evidence="2" key="1">
    <citation type="submission" date="2022-11" db="EMBL/GenBank/DDBJ databases">
        <authorList>
            <person name="Somphong A."/>
            <person name="Phongsopitanun W."/>
        </authorList>
    </citation>
    <scope>NUCLEOTIDE SEQUENCE</scope>
    <source>
        <strain evidence="2">Pm04-4</strain>
    </source>
</reference>
<proteinExistence type="predicted"/>
<dbReference type="InterPro" id="IPR029063">
    <property type="entry name" value="SAM-dependent_MTases_sf"/>
</dbReference>
<dbReference type="EMBL" id="JAPNTZ010000002">
    <property type="protein sequence ID" value="MCY1137514.1"/>
    <property type="molecule type" value="Genomic_DNA"/>
</dbReference>
<organism evidence="2 3">
    <name type="scientific">Paractinoplanes pyxinae</name>
    <dbReference type="NCBI Taxonomy" id="2997416"/>
    <lineage>
        <taxon>Bacteria</taxon>
        <taxon>Bacillati</taxon>
        <taxon>Actinomycetota</taxon>
        <taxon>Actinomycetes</taxon>
        <taxon>Micromonosporales</taxon>
        <taxon>Micromonosporaceae</taxon>
        <taxon>Paractinoplanes</taxon>
    </lineage>
</organism>
<dbReference type="Gene3D" id="3.40.50.150">
    <property type="entry name" value="Vaccinia Virus protein VP39"/>
    <property type="match status" value="1"/>
</dbReference>
<evidence type="ECO:0000313" key="2">
    <source>
        <dbReference type="EMBL" id="MCY1137514.1"/>
    </source>
</evidence>
<sequence length="497" mass="52483">MIGGEMPSFTEDRPRAGGALLGFLAERLPADARVLIAGPHDDALIDALAARFPVTCLVRSQPEAIALDARGLRVLCGSLAKLTGDDQYDAVVALDGLGRLCSVEGPQLDWAECLRALHHALHPGGTLLLAVENELGLHRLVDLGSATAARTDSDWSPLGEFGSKPGNADRLAAHLTTEGLTVGWLGAAWPVPEAPTLIATAEALRDGPAGVLSALTASAAARAYAGKEVLSDPRRLAAAAVRDGLGLELAAAWLVVAHREPGPAAAPDLPPVLIGDGPVIELRSGDDGPWTRRVLREVPGRDVSGLNGPLPAGRLLEELLLAACLRHDLPIVRRLLTGWASAQPGAAADNVVVDQDTYAILDPSVPPPTDVIRRFAQTLLGGGYAHPWPAATDLPTLTAILHGAAGLPSPDEQVPAVDTLPASRREQEEQIRALRRQLADAESRAQRFERELVKKDKELRKARMQIATFSGSVGFRVAKLGMGVARKARNRLRKGLS</sequence>
<evidence type="ECO:0000313" key="3">
    <source>
        <dbReference type="Proteomes" id="UP001151002"/>
    </source>
</evidence>
<dbReference type="Proteomes" id="UP001151002">
    <property type="component" value="Unassembled WGS sequence"/>
</dbReference>
<dbReference type="RefSeq" id="WP_267561898.1">
    <property type="nucleotide sequence ID" value="NZ_JAPNTZ010000002.1"/>
</dbReference>
<protein>
    <recommendedName>
        <fullName evidence="4">Class I SAM-dependent methyltransferase</fullName>
    </recommendedName>
</protein>
<evidence type="ECO:0000256" key="1">
    <source>
        <dbReference type="SAM" id="Coils"/>
    </source>
</evidence>
<comment type="caution">
    <text evidence="2">The sequence shown here is derived from an EMBL/GenBank/DDBJ whole genome shotgun (WGS) entry which is preliminary data.</text>
</comment>
<dbReference type="SUPFAM" id="SSF53335">
    <property type="entry name" value="S-adenosyl-L-methionine-dependent methyltransferases"/>
    <property type="match status" value="1"/>
</dbReference>
<keyword evidence="1" id="KW-0175">Coiled coil</keyword>
<accession>A0ABT4ATD9</accession>
<gene>
    <name evidence="2" type="ORF">OWR29_05840</name>
</gene>